<evidence type="ECO:0000313" key="2">
    <source>
        <dbReference type="EMBL" id="MBO8435988.1"/>
    </source>
</evidence>
<comment type="caution">
    <text evidence="2">The sequence shown here is derived from an EMBL/GenBank/DDBJ whole genome shotgun (WGS) entry which is preliminary data.</text>
</comment>
<feature type="signal peptide" evidence="1">
    <location>
        <begin position="1"/>
        <end position="23"/>
    </location>
</feature>
<gene>
    <name evidence="2" type="ORF">IAA97_03310</name>
</gene>
<dbReference type="AlphaFoldDB" id="A0A9D9E035"/>
<dbReference type="EMBL" id="JADIMT010000043">
    <property type="protein sequence ID" value="MBO8435988.1"/>
    <property type="molecule type" value="Genomic_DNA"/>
</dbReference>
<accession>A0A9D9E035</accession>
<feature type="chain" id="PRO_5039600925" description="Type IX secretion system membrane protein PorP/SprF" evidence="1">
    <location>
        <begin position="24"/>
        <end position="419"/>
    </location>
</feature>
<organism evidence="2 3">
    <name type="scientific">Candidatus Ornithospirochaeta stercoripullorum</name>
    <dbReference type="NCBI Taxonomy" id="2840899"/>
    <lineage>
        <taxon>Bacteria</taxon>
        <taxon>Pseudomonadati</taxon>
        <taxon>Spirochaetota</taxon>
        <taxon>Spirochaetia</taxon>
        <taxon>Spirochaetales</taxon>
        <taxon>Spirochaetaceae</taxon>
        <taxon>Spirochaetaceae incertae sedis</taxon>
        <taxon>Candidatus Ornithospirochaeta</taxon>
    </lineage>
</organism>
<evidence type="ECO:0000313" key="3">
    <source>
        <dbReference type="Proteomes" id="UP000823615"/>
    </source>
</evidence>
<evidence type="ECO:0000256" key="1">
    <source>
        <dbReference type="SAM" id="SignalP"/>
    </source>
</evidence>
<reference evidence="2" key="1">
    <citation type="submission" date="2020-10" db="EMBL/GenBank/DDBJ databases">
        <authorList>
            <person name="Gilroy R."/>
        </authorList>
    </citation>
    <scope>NUCLEOTIDE SEQUENCE</scope>
    <source>
        <strain evidence="2">7293</strain>
    </source>
</reference>
<evidence type="ECO:0008006" key="4">
    <source>
        <dbReference type="Google" id="ProtNLM"/>
    </source>
</evidence>
<dbReference type="Gene3D" id="2.40.160.60">
    <property type="entry name" value="Outer membrane protein transport protein (OMPP1/FadL/TodX)"/>
    <property type="match status" value="1"/>
</dbReference>
<sequence length="419" mass="45288">MKRRLIVLCIAGCLAIASLSANVTPVKNFVDYGVFASPARLVDVDYISPFEIEAEAISSIEAIEFFASPVSSFGESAKALASYLSSQGIEFWNEHQGYIKRLEEIDPSFPERGENDELFEAKLQDYFKTRFLSSSYGDNNRAIATLAAIEDGIVADDLKAINGEMDLALKIHGGAVSSGQGWNAGLDLVFTGPESLFSSSITSGLLGVLHSEHGMVGYIVPDKLSAGFSVSPYFFFALPMSGIDLASARFSAQVLDLVLSNNIYAGIGMGFNFGIMYKPVENLSLALDFRNLPSAGIAFEFPLSELSSGFDIRLADSFMLVPPDVALSIAWDAGAWHLAVEARDVVSQMIANAMLNTDGLSWWDIFKGSVAYDFSESLSLALSYEEAMIGLEVRAGGFNAAILTRCDEFAIGLRCGYRV</sequence>
<dbReference type="Proteomes" id="UP000823615">
    <property type="component" value="Unassembled WGS sequence"/>
</dbReference>
<protein>
    <recommendedName>
        <fullName evidence="4">Type IX secretion system membrane protein PorP/SprF</fullName>
    </recommendedName>
</protein>
<name>A0A9D9E035_9SPIO</name>
<keyword evidence="1" id="KW-0732">Signal</keyword>
<proteinExistence type="predicted"/>
<reference evidence="2" key="2">
    <citation type="journal article" date="2021" name="PeerJ">
        <title>Extensive microbial diversity within the chicken gut microbiome revealed by metagenomics and culture.</title>
        <authorList>
            <person name="Gilroy R."/>
            <person name="Ravi A."/>
            <person name="Getino M."/>
            <person name="Pursley I."/>
            <person name="Horton D.L."/>
            <person name="Alikhan N.F."/>
            <person name="Baker D."/>
            <person name="Gharbi K."/>
            <person name="Hall N."/>
            <person name="Watson M."/>
            <person name="Adriaenssens E.M."/>
            <person name="Foster-Nyarko E."/>
            <person name="Jarju S."/>
            <person name="Secka A."/>
            <person name="Antonio M."/>
            <person name="Oren A."/>
            <person name="Chaudhuri R.R."/>
            <person name="La Ragione R."/>
            <person name="Hildebrand F."/>
            <person name="Pallen M.J."/>
        </authorList>
    </citation>
    <scope>NUCLEOTIDE SEQUENCE</scope>
    <source>
        <strain evidence="2">7293</strain>
    </source>
</reference>